<dbReference type="SUPFAM" id="SSF82171">
    <property type="entry name" value="DPP6 N-terminal domain-like"/>
    <property type="match status" value="1"/>
</dbReference>
<accession>A0A4U7JBQ3</accession>
<dbReference type="KEGG" id="rher:EHE19_013405"/>
<evidence type="ECO:0000313" key="2">
    <source>
        <dbReference type="Proteomes" id="UP000306409"/>
    </source>
</evidence>
<name>A0A4U7JBQ3_9FIRM</name>
<sequence length="334" mass="39113">MLYRFENCQLKFKNITTSKEYLYDIPKVSGVDFVTINKCGTHIAFTAYDNDGESKGIFLCDLPNERLQKIYDKQAFDLMFDIFQKRLFFNSGNTINYIDLQTGKSTKLYKFSRITYAPISLCQNDKGTYLSYHKWKSNRRRLYIYDLMENTENDMGISFYEYNWIDEHRIIYSLCNGLVILNVNTKKSERIISNTESLIKNYVDNNDKYNVLNKFKGIDLVVDNIDKPIFFNKRIYFEVFIASDEDKHIGIYSISNNKTDLQCHFASNQGLIRNYGILSDGETIYISITPNNLQKETINSGIIYLKNNLQIENNGWFPVNTYTKPTVYEIIQGT</sequence>
<dbReference type="AlphaFoldDB" id="A0A4U7JBQ3"/>
<dbReference type="EMBL" id="CP061336">
    <property type="protein sequence ID" value="QNU65884.1"/>
    <property type="molecule type" value="Genomic_DNA"/>
</dbReference>
<reference evidence="1 2" key="1">
    <citation type="submission" date="2020-09" db="EMBL/GenBank/DDBJ databases">
        <title>Characterization and genome sequencing of Ruminiclostridium sp. nov. MA18.</title>
        <authorList>
            <person name="Rettenmaier R."/>
            <person name="Kowollik M.-L."/>
            <person name="Liebl W."/>
            <person name="Zverlov V."/>
        </authorList>
    </citation>
    <scope>NUCLEOTIDE SEQUENCE [LARGE SCALE GENOMIC DNA]</scope>
    <source>
        <strain evidence="1 2">MA18</strain>
    </source>
</reference>
<evidence type="ECO:0000313" key="1">
    <source>
        <dbReference type="EMBL" id="QNU65884.1"/>
    </source>
</evidence>
<dbReference type="Proteomes" id="UP000306409">
    <property type="component" value="Chromosome"/>
</dbReference>
<protein>
    <submittedName>
        <fullName evidence="1">Uncharacterized protein</fullName>
    </submittedName>
</protein>
<dbReference type="RefSeq" id="WP_137698358.1">
    <property type="nucleotide sequence ID" value="NZ_CP061336.1"/>
</dbReference>
<gene>
    <name evidence="1" type="ORF">EHE19_013405</name>
</gene>
<keyword evidence="2" id="KW-1185">Reference proteome</keyword>
<proteinExistence type="predicted"/>
<organism evidence="1 2">
    <name type="scientific">Ruminiclostridium herbifermentans</name>
    <dbReference type="NCBI Taxonomy" id="2488810"/>
    <lineage>
        <taxon>Bacteria</taxon>
        <taxon>Bacillati</taxon>
        <taxon>Bacillota</taxon>
        <taxon>Clostridia</taxon>
        <taxon>Eubacteriales</taxon>
        <taxon>Oscillospiraceae</taxon>
        <taxon>Ruminiclostridium</taxon>
    </lineage>
</organism>
<dbReference type="OrthoDB" id="1889062at2"/>